<name>A0A4C1XUY3_EUMVA</name>
<organism evidence="1 2">
    <name type="scientific">Eumeta variegata</name>
    <name type="common">Bagworm moth</name>
    <name type="synonym">Eumeta japonica</name>
    <dbReference type="NCBI Taxonomy" id="151549"/>
    <lineage>
        <taxon>Eukaryota</taxon>
        <taxon>Metazoa</taxon>
        <taxon>Ecdysozoa</taxon>
        <taxon>Arthropoda</taxon>
        <taxon>Hexapoda</taxon>
        <taxon>Insecta</taxon>
        <taxon>Pterygota</taxon>
        <taxon>Neoptera</taxon>
        <taxon>Endopterygota</taxon>
        <taxon>Lepidoptera</taxon>
        <taxon>Glossata</taxon>
        <taxon>Ditrysia</taxon>
        <taxon>Tineoidea</taxon>
        <taxon>Psychidae</taxon>
        <taxon>Oiketicinae</taxon>
        <taxon>Eumeta</taxon>
    </lineage>
</organism>
<dbReference type="Proteomes" id="UP000299102">
    <property type="component" value="Unassembled WGS sequence"/>
</dbReference>
<sequence length="67" mass="7747">MNAGPADKNQHFKKCTLHTTTRNDVCLLELTRHQLRERSAFSGEGPCHTAPPRITLYLLVWRRLKFA</sequence>
<dbReference type="AlphaFoldDB" id="A0A4C1XUY3"/>
<accession>A0A4C1XUY3</accession>
<gene>
    <name evidence="1" type="ORF">EVAR_47527_1</name>
</gene>
<keyword evidence="2" id="KW-1185">Reference proteome</keyword>
<evidence type="ECO:0000313" key="2">
    <source>
        <dbReference type="Proteomes" id="UP000299102"/>
    </source>
</evidence>
<reference evidence="1 2" key="1">
    <citation type="journal article" date="2019" name="Commun. Biol.">
        <title>The bagworm genome reveals a unique fibroin gene that provides high tensile strength.</title>
        <authorList>
            <person name="Kono N."/>
            <person name="Nakamura H."/>
            <person name="Ohtoshi R."/>
            <person name="Tomita M."/>
            <person name="Numata K."/>
            <person name="Arakawa K."/>
        </authorList>
    </citation>
    <scope>NUCLEOTIDE SEQUENCE [LARGE SCALE GENOMIC DNA]</scope>
</reference>
<dbReference type="EMBL" id="BGZK01000945">
    <property type="protein sequence ID" value="GBP66027.1"/>
    <property type="molecule type" value="Genomic_DNA"/>
</dbReference>
<proteinExistence type="predicted"/>
<protein>
    <submittedName>
        <fullName evidence="1">Uncharacterized protein</fullName>
    </submittedName>
</protein>
<comment type="caution">
    <text evidence="1">The sequence shown here is derived from an EMBL/GenBank/DDBJ whole genome shotgun (WGS) entry which is preliminary data.</text>
</comment>
<evidence type="ECO:0000313" key="1">
    <source>
        <dbReference type="EMBL" id="GBP66027.1"/>
    </source>
</evidence>